<gene>
    <name evidence="1" type="ORF">SAMN05660923_00617</name>
</gene>
<organism evidence="1 2">
    <name type="scientific">Tepidimicrobium xylanilyticum</name>
    <dbReference type="NCBI Taxonomy" id="1123352"/>
    <lineage>
        <taxon>Bacteria</taxon>
        <taxon>Bacillati</taxon>
        <taxon>Bacillota</taxon>
        <taxon>Tissierellia</taxon>
        <taxon>Tissierellales</taxon>
        <taxon>Tepidimicrobiaceae</taxon>
        <taxon>Tepidimicrobium</taxon>
    </lineage>
</organism>
<dbReference type="EMBL" id="FNNG01000002">
    <property type="protein sequence ID" value="SDW38232.1"/>
    <property type="molecule type" value="Genomic_DNA"/>
</dbReference>
<protein>
    <submittedName>
        <fullName evidence="1">Uncharacterized protein</fullName>
    </submittedName>
</protein>
<dbReference type="OrthoDB" id="1708359at2"/>
<dbReference type="RefSeq" id="WP_093750763.1">
    <property type="nucleotide sequence ID" value="NZ_BSYN01000002.1"/>
</dbReference>
<sequence length="139" mass="15862">MSRSLLVFIIAFIIDLILKSIKDKKKIEKAMDKKKQQLEANPEGDKDLLPQIDEKPIEIKIPELLIEGDTVELGKEPVNVTTATKEDDSHIKREIFIKDDIKKSSKNPKAELKKDILKGIIYSEILSEPKSLKNIRKSI</sequence>
<reference evidence="1 2" key="1">
    <citation type="submission" date="2016-10" db="EMBL/GenBank/DDBJ databases">
        <authorList>
            <person name="de Groot N.N."/>
        </authorList>
    </citation>
    <scope>NUCLEOTIDE SEQUENCE [LARGE SCALE GENOMIC DNA]</scope>
    <source>
        <strain evidence="1 2">DSM 23310</strain>
    </source>
</reference>
<evidence type="ECO:0000313" key="1">
    <source>
        <dbReference type="EMBL" id="SDW38232.1"/>
    </source>
</evidence>
<proteinExistence type="predicted"/>
<keyword evidence="2" id="KW-1185">Reference proteome</keyword>
<accession>A0A1H2T319</accession>
<name>A0A1H2T319_9FIRM</name>
<dbReference type="Proteomes" id="UP000198828">
    <property type="component" value="Unassembled WGS sequence"/>
</dbReference>
<evidence type="ECO:0000313" key="2">
    <source>
        <dbReference type="Proteomes" id="UP000198828"/>
    </source>
</evidence>
<dbReference type="AlphaFoldDB" id="A0A1H2T319"/>